<evidence type="ECO:0000256" key="8">
    <source>
        <dbReference type="ARBA" id="ARBA00023136"/>
    </source>
</evidence>
<dbReference type="Gene3D" id="3.40.50.300">
    <property type="entry name" value="P-loop containing nucleotide triphosphate hydrolases"/>
    <property type="match status" value="1"/>
</dbReference>
<keyword evidence="8" id="KW-0472">Membrane</keyword>
<comment type="caution">
    <text evidence="10">The sequence shown here is derived from an EMBL/GenBank/DDBJ whole genome shotgun (WGS) entry which is preliminary data.</text>
</comment>
<dbReference type="SUPFAM" id="SSF52540">
    <property type="entry name" value="P-loop containing nucleoside triphosphate hydrolases"/>
    <property type="match status" value="1"/>
</dbReference>
<evidence type="ECO:0000256" key="7">
    <source>
        <dbReference type="ARBA" id="ARBA00023065"/>
    </source>
</evidence>
<dbReference type="InterPro" id="IPR003593">
    <property type="entry name" value="AAA+_ATPase"/>
</dbReference>
<evidence type="ECO:0000313" key="10">
    <source>
        <dbReference type="EMBL" id="EFC51931.1"/>
    </source>
</evidence>
<dbReference type="AlphaFoldDB" id="A0A9W5IQL4"/>
<keyword evidence="3" id="KW-0410">Iron transport</keyword>
<dbReference type="InterPro" id="IPR027417">
    <property type="entry name" value="P-loop_NTPase"/>
</dbReference>
<keyword evidence="2" id="KW-1003">Cell membrane</keyword>
<dbReference type="Proteomes" id="UP000004621">
    <property type="component" value="Unassembled WGS sequence"/>
</dbReference>
<dbReference type="GO" id="GO:0015408">
    <property type="term" value="F:ABC-type ferric iron transporter activity"/>
    <property type="evidence" value="ECO:0007669"/>
    <property type="project" value="InterPro"/>
</dbReference>
<evidence type="ECO:0000256" key="4">
    <source>
        <dbReference type="ARBA" id="ARBA00022741"/>
    </source>
</evidence>
<organism evidence="10 11">
    <name type="scientific">Neisseria subflava NJ9703</name>
    <dbReference type="NCBI Taxonomy" id="546268"/>
    <lineage>
        <taxon>Bacteria</taxon>
        <taxon>Pseudomonadati</taxon>
        <taxon>Pseudomonadota</taxon>
        <taxon>Betaproteobacteria</taxon>
        <taxon>Neisseriales</taxon>
        <taxon>Neisseriaceae</taxon>
        <taxon>Neisseria</taxon>
    </lineage>
</organism>
<dbReference type="RefSeq" id="WP_004520224.1">
    <property type="nucleotide sequence ID" value="NZ_ACEO02000007.1"/>
</dbReference>
<evidence type="ECO:0000256" key="2">
    <source>
        <dbReference type="ARBA" id="ARBA00022475"/>
    </source>
</evidence>
<dbReference type="InterPro" id="IPR003439">
    <property type="entry name" value="ABC_transporter-like_ATP-bd"/>
</dbReference>
<dbReference type="FunFam" id="3.40.50.300:FF:000425">
    <property type="entry name" value="Probable ABC transporter, ATP-binding subunit"/>
    <property type="match status" value="1"/>
</dbReference>
<dbReference type="GO" id="GO:0016887">
    <property type="term" value="F:ATP hydrolysis activity"/>
    <property type="evidence" value="ECO:0007669"/>
    <property type="project" value="InterPro"/>
</dbReference>
<keyword evidence="6" id="KW-0408">Iron</keyword>
<dbReference type="PROSITE" id="PS50893">
    <property type="entry name" value="ABC_TRANSPORTER_2"/>
    <property type="match status" value="1"/>
</dbReference>
<sequence>MLQLKNINKRFGSKTVAQDINLTVEAGEILAVLGRSGCGKSTLLKTIVGLVRPDSGEVWLNGDNITDMPPEKRNISLMFQDYALLPHLTALDNVGFGLKMRRLPKAEIEEQSMQALRDIGLEHEAQRKPESLSGGEQQRLALARALITRPSLLLLDEAFSSLDTHLRHHLRTLTAERIRSQNIPAILVTHSAEEACTMADTIAIMHEGRILQHGTPETLIRRPVNAQAALLLGLANTNDTRYIPQHAIRFDPNGTAVRISEAVPLAEGTRLTLAHPQYGDLIWYPHADHDTDKPQTGQEIRISVDESQIVWFDRM</sequence>
<evidence type="ECO:0000313" key="11">
    <source>
        <dbReference type="Proteomes" id="UP000004621"/>
    </source>
</evidence>
<dbReference type="EMBL" id="ACEO02000007">
    <property type="protein sequence ID" value="EFC51931.1"/>
    <property type="molecule type" value="Genomic_DNA"/>
</dbReference>
<proteinExistence type="predicted"/>
<evidence type="ECO:0000256" key="1">
    <source>
        <dbReference type="ARBA" id="ARBA00022448"/>
    </source>
</evidence>
<protein>
    <submittedName>
        <fullName evidence="10">ABC transporter, ATP-binding protein</fullName>
    </submittedName>
</protein>
<dbReference type="PANTHER" id="PTHR42781:SF4">
    <property type="entry name" value="SPERMIDINE_PUTRESCINE IMPORT ATP-BINDING PROTEIN POTA"/>
    <property type="match status" value="1"/>
</dbReference>
<evidence type="ECO:0000256" key="3">
    <source>
        <dbReference type="ARBA" id="ARBA00022496"/>
    </source>
</evidence>
<name>A0A9W5IQL4_NEISU</name>
<reference evidence="10 11" key="1">
    <citation type="submission" date="2010-01" db="EMBL/GenBank/DDBJ databases">
        <authorList>
            <person name="Weinstock G."/>
            <person name="Sodergren E."/>
            <person name="Clifton S."/>
            <person name="Fulton L."/>
            <person name="Fulton B."/>
            <person name="Courtney L."/>
            <person name="Fronick C."/>
            <person name="Harrison M."/>
            <person name="Strong C."/>
            <person name="Farmer C."/>
            <person name="Delahaunty K."/>
            <person name="Markovic C."/>
            <person name="Hall O."/>
            <person name="Minx P."/>
            <person name="Tomlinson C."/>
            <person name="Mitreva M."/>
            <person name="Nelson J."/>
            <person name="Hou S."/>
            <person name="Wollam A."/>
            <person name="Pepin K.H."/>
            <person name="Johnson M."/>
            <person name="Bhonagiri V."/>
            <person name="Nash W.E."/>
            <person name="Warren W."/>
            <person name="Chinwalla A."/>
            <person name="Mardis E.R."/>
            <person name="Wilson R.K."/>
        </authorList>
    </citation>
    <scope>NUCLEOTIDE SEQUENCE [LARGE SCALE GENOMIC DNA]</scope>
    <source>
        <strain evidence="10 11">NJ9703</strain>
    </source>
</reference>
<dbReference type="PANTHER" id="PTHR42781">
    <property type="entry name" value="SPERMIDINE/PUTRESCINE IMPORT ATP-BINDING PROTEIN POTA"/>
    <property type="match status" value="1"/>
</dbReference>
<dbReference type="PROSITE" id="PS00211">
    <property type="entry name" value="ABC_TRANSPORTER_1"/>
    <property type="match status" value="1"/>
</dbReference>
<keyword evidence="1" id="KW-0813">Transport</keyword>
<evidence type="ECO:0000256" key="6">
    <source>
        <dbReference type="ARBA" id="ARBA00023004"/>
    </source>
</evidence>
<dbReference type="GO" id="GO:0015697">
    <property type="term" value="P:quaternary ammonium group transport"/>
    <property type="evidence" value="ECO:0007669"/>
    <property type="project" value="UniProtKB-ARBA"/>
</dbReference>
<dbReference type="GO" id="GO:0005524">
    <property type="term" value="F:ATP binding"/>
    <property type="evidence" value="ECO:0007669"/>
    <property type="project" value="UniProtKB-KW"/>
</dbReference>
<gene>
    <name evidence="10" type="ORF">NEISUBOT_04639</name>
</gene>
<evidence type="ECO:0000256" key="5">
    <source>
        <dbReference type="ARBA" id="ARBA00022840"/>
    </source>
</evidence>
<keyword evidence="4" id="KW-0547">Nucleotide-binding</keyword>
<dbReference type="Pfam" id="PF00005">
    <property type="entry name" value="ABC_tran"/>
    <property type="match status" value="1"/>
</dbReference>
<dbReference type="InterPro" id="IPR017871">
    <property type="entry name" value="ABC_transporter-like_CS"/>
</dbReference>
<feature type="domain" description="ABC transporter" evidence="9">
    <location>
        <begin position="2"/>
        <end position="232"/>
    </location>
</feature>
<evidence type="ECO:0000259" key="9">
    <source>
        <dbReference type="PROSITE" id="PS50893"/>
    </source>
</evidence>
<dbReference type="InterPro" id="IPR050093">
    <property type="entry name" value="ABC_SmlMolc_Importer"/>
</dbReference>
<dbReference type="GO" id="GO:0016020">
    <property type="term" value="C:membrane"/>
    <property type="evidence" value="ECO:0007669"/>
    <property type="project" value="InterPro"/>
</dbReference>
<dbReference type="InterPro" id="IPR015853">
    <property type="entry name" value="ABC_transpr_FbpC"/>
</dbReference>
<dbReference type="SMART" id="SM00382">
    <property type="entry name" value="AAA"/>
    <property type="match status" value="1"/>
</dbReference>
<keyword evidence="7" id="KW-0406">Ion transport</keyword>
<keyword evidence="5 10" id="KW-0067">ATP-binding</keyword>
<accession>A0A9W5IQL4</accession>
<dbReference type="CDD" id="cd03259">
    <property type="entry name" value="ABC_Carb_Solutes_like"/>
    <property type="match status" value="1"/>
</dbReference>